<dbReference type="PANTHER" id="PTHR43420:SF44">
    <property type="entry name" value="ACETYLTRANSFERASE YPEA"/>
    <property type="match status" value="1"/>
</dbReference>
<evidence type="ECO:0000259" key="3">
    <source>
        <dbReference type="PROSITE" id="PS51186"/>
    </source>
</evidence>
<evidence type="ECO:0000256" key="1">
    <source>
        <dbReference type="ARBA" id="ARBA00022679"/>
    </source>
</evidence>
<dbReference type="CDD" id="cd04301">
    <property type="entry name" value="NAT_SF"/>
    <property type="match status" value="1"/>
</dbReference>
<gene>
    <name evidence="4" type="ORF">K1W68_08075</name>
</gene>
<dbReference type="AlphaFoldDB" id="A0AAW5ETP6"/>
<evidence type="ECO:0000313" key="4">
    <source>
        <dbReference type="EMBL" id="MCJ8353944.1"/>
    </source>
</evidence>
<reference evidence="4" key="2">
    <citation type="submission" date="2022-03" db="EMBL/GenBank/DDBJ databases">
        <authorList>
            <person name="Ryngajllo M."/>
            <person name="Jacek P."/>
            <person name="Kubiak K."/>
        </authorList>
    </citation>
    <scope>NUCLEOTIDE SEQUENCE</scope>
    <source>
        <strain evidence="4">SI1</strain>
    </source>
</reference>
<evidence type="ECO:0000256" key="2">
    <source>
        <dbReference type="ARBA" id="ARBA00023315"/>
    </source>
</evidence>
<dbReference type="InterPro" id="IPR000182">
    <property type="entry name" value="GNAT_dom"/>
</dbReference>
<dbReference type="SUPFAM" id="SSF55729">
    <property type="entry name" value="Acyl-CoA N-acyltransferases (Nat)"/>
    <property type="match status" value="1"/>
</dbReference>
<dbReference type="Proteomes" id="UP001202887">
    <property type="component" value="Unassembled WGS sequence"/>
</dbReference>
<feature type="domain" description="N-acetyltransferase" evidence="3">
    <location>
        <begin position="18"/>
        <end position="169"/>
    </location>
</feature>
<comment type="caution">
    <text evidence="4">The sequence shown here is derived from an EMBL/GenBank/DDBJ whole genome shotgun (WGS) entry which is preliminary data.</text>
</comment>
<keyword evidence="2 4" id="KW-0012">Acyltransferase</keyword>
<name>A0AAW5ETP6_NOVHA</name>
<dbReference type="InterPro" id="IPR050680">
    <property type="entry name" value="YpeA/RimI_acetyltransf"/>
</dbReference>
<dbReference type="Gene3D" id="3.40.630.30">
    <property type="match status" value="1"/>
</dbReference>
<dbReference type="GO" id="GO:0016747">
    <property type="term" value="F:acyltransferase activity, transferring groups other than amino-acyl groups"/>
    <property type="evidence" value="ECO:0007669"/>
    <property type="project" value="InterPro"/>
</dbReference>
<dbReference type="EC" id="2.3.1.-" evidence="4"/>
<accession>A0AAW5ETP6</accession>
<organism evidence="4 5">
    <name type="scientific">Novacetimonas hansenii</name>
    <name type="common">Komagataeibacter hansenii</name>
    <dbReference type="NCBI Taxonomy" id="436"/>
    <lineage>
        <taxon>Bacteria</taxon>
        <taxon>Pseudomonadati</taxon>
        <taxon>Pseudomonadota</taxon>
        <taxon>Alphaproteobacteria</taxon>
        <taxon>Acetobacterales</taxon>
        <taxon>Acetobacteraceae</taxon>
        <taxon>Novacetimonas</taxon>
    </lineage>
</organism>
<dbReference type="InterPro" id="IPR016181">
    <property type="entry name" value="Acyl_CoA_acyltransferase"/>
</dbReference>
<protein>
    <submittedName>
        <fullName evidence="4">GNAT family N-acetyltransferase</fullName>
        <ecNumber evidence="4">2.3.1.-</ecNumber>
    </submittedName>
</protein>
<keyword evidence="1 4" id="KW-0808">Transferase</keyword>
<evidence type="ECO:0000313" key="5">
    <source>
        <dbReference type="Proteomes" id="UP001202887"/>
    </source>
</evidence>
<dbReference type="RefSeq" id="WP_247066944.1">
    <property type="nucleotide sequence ID" value="NZ_CP094848.1"/>
</dbReference>
<dbReference type="PROSITE" id="PS51186">
    <property type="entry name" value="GNAT"/>
    <property type="match status" value="1"/>
</dbReference>
<reference evidence="4" key="1">
    <citation type="journal article" date="2021" name="Polymers (Basel)">
        <title>Highly Stretchable Bacterial Cellulose Produced by Komagataeibacter hansenii SI1.</title>
        <authorList>
            <person name="Cielecka I."/>
            <person name="Ryngajllo M."/>
            <person name="Maniukiewicz W."/>
            <person name="Bielecki S."/>
        </authorList>
    </citation>
    <scope>NUCLEOTIDE SEQUENCE</scope>
    <source>
        <strain evidence="4">SI1</strain>
    </source>
</reference>
<sequence length="183" mass="19069">MNASMGTGADPGPVCGPVIAVPATMADVPALARVHAACFAPDQQWDVPAFDTLLMMPGVALGVVMAQMQAAGPPVVAGFIMVRHVVDEAEILTLAVDPAFRRRGLARALLSWMGDMAARQGISRLFLEVGVGNSAAQAAYHNAGFGEVGRRRGYYPDGSDARVMARDVMPAMETGAADTELAS</sequence>
<dbReference type="EMBL" id="JAIBCX010000017">
    <property type="protein sequence ID" value="MCJ8353944.1"/>
    <property type="molecule type" value="Genomic_DNA"/>
</dbReference>
<dbReference type="PANTHER" id="PTHR43420">
    <property type="entry name" value="ACETYLTRANSFERASE"/>
    <property type="match status" value="1"/>
</dbReference>
<dbReference type="Pfam" id="PF00583">
    <property type="entry name" value="Acetyltransf_1"/>
    <property type="match status" value="1"/>
</dbReference>
<proteinExistence type="predicted"/>